<dbReference type="InterPro" id="IPR016156">
    <property type="entry name" value="FAD/NAD-linked_Rdtase_dimer_sf"/>
</dbReference>
<keyword evidence="3" id="KW-0274">FAD</keyword>
<dbReference type="Proteomes" id="UP000653644">
    <property type="component" value="Unassembled WGS sequence"/>
</dbReference>
<dbReference type="InterPro" id="IPR036188">
    <property type="entry name" value="FAD/NAD-bd_sf"/>
</dbReference>
<dbReference type="PANTHER" id="PTHR43429">
    <property type="entry name" value="PYRIDINE NUCLEOTIDE-DISULFIDE OXIDOREDUCTASE DOMAIN-CONTAINING"/>
    <property type="match status" value="1"/>
</dbReference>
<feature type="domain" description="NADH-rubredoxin oxidoreductase C-terminal" evidence="5">
    <location>
        <begin position="321"/>
        <end position="368"/>
    </location>
</feature>
<dbReference type="EMBL" id="BMVN01000003">
    <property type="protein sequence ID" value="GHA08294.1"/>
    <property type="molecule type" value="Genomic_DNA"/>
</dbReference>
<comment type="cofactor">
    <cofactor evidence="1">
        <name>FAD</name>
        <dbReference type="ChEBI" id="CHEBI:57692"/>
    </cofactor>
</comment>
<sequence length="398" mass="41546">MVVIGAGLAGVRLARRLGELGTPALLVGEEEHAPYNRVLLAEVLAGRYAPEVIALPPPAGLLRTRVTGIDRAARTLACADGTSIGYDALVLATGSNPVLPPLRGLFSPDRQLPEGVHAFRTMDDCLGLGKAVRPGVRAVVIGGGLLGVSAARALAVRGAQVVLAQQAERLMERQLDPDASRLVLRHLTELGVEVHTECRVRDVALVAGAVRSVEMADGYALDADLVVLACGVRPRTGLAEQAGLAVHKGVLVDDELRTSDPHIHAIGDCAQHDGTVYGLAAPALEQADALAELLAGDARARYTGTRSLTRLTLTGPDSPFDLAAFGETEPRAGDDVVRIADATRGTYRKVVVRDDRLVGGVLVGELGTVGALARAWETAEPLPDDGPLLHLLTNDGGS</sequence>
<evidence type="ECO:0000313" key="7">
    <source>
        <dbReference type="Proteomes" id="UP000653644"/>
    </source>
</evidence>
<gene>
    <name evidence="6" type="ORF">GCM10010345_10810</name>
</gene>
<dbReference type="InterPro" id="IPR050260">
    <property type="entry name" value="FAD-bd_OxRdtase"/>
</dbReference>
<dbReference type="Gene3D" id="3.50.50.60">
    <property type="entry name" value="FAD/NAD(P)-binding domain"/>
    <property type="match status" value="2"/>
</dbReference>
<keyword evidence="2" id="KW-0285">Flavoprotein</keyword>
<reference evidence="7" key="1">
    <citation type="journal article" date="2019" name="Int. J. Syst. Evol. Microbiol.">
        <title>The Global Catalogue of Microorganisms (GCM) 10K type strain sequencing project: providing services to taxonomists for standard genome sequencing and annotation.</title>
        <authorList>
            <consortium name="The Broad Institute Genomics Platform"/>
            <consortium name="The Broad Institute Genome Sequencing Center for Infectious Disease"/>
            <person name="Wu L."/>
            <person name="Ma J."/>
        </authorList>
    </citation>
    <scope>NUCLEOTIDE SEQUENCE [LARGE SCALE GENOMIC DNA]</scope>
    <source>
        <strain evidence="7">JCM 4733</strain>
    </source>
</reference>
<evidence type="ECO:0000256" key="2">
    <source>
        <dbReference type="ARBA" id="ARBA00022630"/>
    </source>
</evidence>
<dbReference type="Pfam" id="PF18267">
    <property type="entry name" value="Rubredoxin_C"/>
    <property type="match status" value="1"/>
</dbReference>
<name>A0ABQ3CFF0_9ACTN</name>
<dbReference type="PRINTS" id="PR00368">
    <property type="entry name" value="FADPNR"/>
</dbReference>
<evidence type="ECO:0000259" key="4">
    <source>
        <dbReference type="Pfam" id="PF07992"/>
    </source>
</evidence>
<dbReference type="Pfam" id="PF07992">
    <property type="entry name" value="Pyr_redox_2"/>
    <property type="match status" value="1"/>
</dbReference>
<keyword evidence="7" id="KW-1185">Reference proteome</keyword>
<comment type="caution">
    <text evidence="6">The sequence shown here is derived from an EMBL/GenBank/DDBJ whole genome shotgun (WGS) entry which is preliminary data.</text>
</comment>
<organism evidence="6 7">
    <name type="scientific">Streptomyces canarius</name>
    <dbReference type="NCBI Taxonomy" id="285453"/>
    <lineage>
        <taxon>Bacteria</taxon>
        <taxon>Bacillati</taxon>
        <taxon>Actinomycetota</taxon>
        <taxon>Actinomycetes</taxon>
        <taxon>Kitasatosporales</taxon>
        <taxon>Streptomycetaceae</taxon>
        <taxon>Streptomyces</taxon>
    </lineage>
</organism>
<dbReference type="InterPro" id="IPR041575">
    <property type="entry name" value="Rubredoxin_C"/>
</dbReference>
<evidence type="ECO:0000256" key="3">
    <source>
        <dbReference type="ARBA" id="ARBA00022827"/>
    </source>
</evidence>
<evidence type="ECO:0000313" key="6">
    <source>
        <dbReference type="EMBL" id="GHA08294.1"/>
    </source>
</evidence>
<proteinExistence type="predicted"/>
<dbReference type="InterPro" id="IPR023753">
    <property type="entry name" value="FAD/NAD-binding_dom"/>
</dbReference>
<accession>A0ABQ3CFF0</accession>
<dbReference type="SUPFAM" id="SSF51905">
    <property type="entry name" value="FAD/NAD(P)-binding domain"/>
    <property type="match status" value="1"/>
</dbReference>
<dbReference type="Gene3D" id="3.30.390.30">
    <property type="match status" value="1"/>
</dbReference>
<dbReference type="PANTHER" id="PTHR43429:SF3">
    <property type="entry name" value="NITRITE REDUCTASE [NAD(P)H]"/>
    <property type="match status" value="1"/>
</dbReference>
<evidence type="ECO:0000259" key="5">
    <source>
        <dbReference type="Pfam" id="PF18267"/>
    </source>
</evidence>
<feature type="domain" description="FAD/NAD(P)-binding" evidence="4">
    <location>
        <begin position="2"/>
        <end position="287"/>
    </location>
</feature>
<protein>
    <submittedName>
        <fullName evidence="6">Nitrite reductase</fullName>
    </submittedName>
</protein>
<evidence type="ECO:0000256" key="1">
    <source>
        <dbReference type="ARBA" id="ARBA00001974"/>
    </source>
</evidence>